<organism evidence="2 3">
    <name type="scientific">Kutzneria albida DSM 43870</name>
    <dbReference type="NCBI Taxonomy" id="1449976"/>
    <lineage>
        <taxon>Bacteria</taxon>
        <taxon>Bacillati</taxon>
        <taxon>Actinomycetota</taxon>
        <taxon>Actinomycetes</taxon>
        <taxon>Pseudonocardiales</taxon>
        <taxon>Pseudonocardiaceae</taxon>
        <taxon>Kutzneria</taxon>
    </lineage>
</organism>
<evidence type="ECO:0000256" key="1">
    <source>
        <dbReference type="SAM" id="MobiDB-lite"/>
    </source>
</evidence>
<dbReference type="EMBL" id="CP007155">
    <property type="protein sequence ID" value="AHH97271.1"/>
    <property type="molecule type" value="Genomic_DNA"/>
</dbReference>
<feature type="region of interest" description="Disordered" evidence="1">
    <location>
        <begin position="201"/>
        <end position="253"/>
    </location>
</feature>
<dbReference type="AlphaFoldDB" id="W5W9Q7"/>
<dbReference type="Proteomes" id="UP000019225">
    <property type="component" value="Chromosome"/>
</dbReference>
<name>W5W9Q7_9PSEU</name>
<sequence length="253" mass="27100">MVPRPRRTGTRLTATGAMSRVPRPVRTSIGRPLLTDRSWAILLFTSGPLLGPDTVLSESKLAACSRDDLFGAPQLGQRPIEPRPAQLRRALGTRRVPSRELGLALVGGSLALIGPHVALIGPHLALIGPHVTLTDLRGLHLDSRLPHLKRDLSGIGGGLARRDDRLAERHFPLAPQGPPVLLIQIILVWLRRDRHASQYGPCPGGLSSGPRGHDPPIGISGRFNAVSIESSRHRCHADSPNPHPGGSRLGCPS</sequence>
<keyword evidence="3" id="KW-1185">Reference proteome</keyword>
<protein>
    <submittedName>
        <fullName evidence="2">Uncharacterized protein</fullName>
    </submittedName>
</protein>
<evidence type="ECO:0000313" key="3">
    <source>
        <dbReference type="Proteomes" id="UP000019225"/>
    </source>
</evidence>
<gene>
    <name evidence="2" type="ORF">KALB_3907</name>
</gene>
<proteinExistence type="predicted"/>
<dbReference type="KEGG" id="kal:KALB_3907"/>
<evidence type="ECO:0000313" key="2">
    <source>
        <dbReference type="EMBL" id="AHH97271.1"/>
    </source>
</evidence>
<accession>W5W9Q7</accession>
<reference evidence="2 3" key="1">
    <citation type="journal article" date="2014" name="BMC Genomics">
        <title>Complete genome sequence of producer of the glycopeptide antibiotic Aculeximycin Kutzneria albida DSM 43870T, a representative of minor genus of Pseudonocardiaceae.</title>
        <authorList>
            <person name="Rebets Y."/>
            <person name="Tokovenko B."/>
            <person name="Lushchyk I."/>
            <person name="Ruckert C."/>
            <person name="Zaburannyi N."/>
            <person name="Bechthold A."/>
            <person name="Kalinowski J."/>
            <person name="Luzhetskyy A."/>
        </authorList>
    </citation>
    <scope>NUCLEOTIDE SEQUENCE [LARGE SCALE GENOMIC DNA]</scope>
    <source>
        <strain evidence="2">DSM 43870</strain>
    </source>
</reference>
<dbReference type="HOGENOM" id="CLU_1097464_0_0_11"/>